<evidence type="ECO:0000259" key="1">
    <source>
        <dbReference type="Pfam" id="PF01079"/>
    </source>
</evidence>
<sequence length="115" mass="12806">MLDVGWAGYSGLGYGGRHSVLQPIKSLAVPGQDNQLIKTELVSKSAQTKTGIYSPITRNGNLLVNDVLASSFVCLENEKLQKIMYHYMDWAMKLLKMLTPGFFVEMFYSTPANVQ</sequence>
<evidence type="ECO:0000313" key="3">
    <source>
        <dbReference type="WBParaSite" id="nRc.2.0.1.t21393-RA"/>
    </source>
</evidence>
<dbReference type="Proteomes" id="UP000887565">
    <property type="component" value="Unplaced"/>
</dbReference>
<dbReference type="WBParaSite" id="nRc.2.0.1.t21393-RA">
    <property type="protein sequence ID" value="nRc.2.0.1.t21393-RA"/>
    <property type="gene ID" value="nRc.2.0.1.g21393"/>
</dbReference>
<dbReference type="InterPro" id="IPR001767">
    <property type="entry name" value="Hedgehog_Hint"/>
</dbReference>
<keyword evidence="2" id="KW-1185">Reference proteome</keyword>
<dbReference type="AlphaFoldDB" id="A0A915J6M6"/>
<proteinExistence type="predicted"/>
<protein>
    <submittedName>
        <fullName evidence="3">Hedgehog protein Hint domain-containing protein</fullName>
    </submittedName>
</protein>
<accession>A0A915J6M6</accession>
<dbReference type="Pfam" id="PF01079">
    <property type="entry name" value="Hint"/>
    <property type="match status" value="1"/>
</dbReference>
<dbReference type="GO" id="GO:0016540">
    <property type="term" value="P:protein autoprocessing"/>
    <property type="evidence" value="ECO:0007669"/>
    <property type="project" value="InterPro"/>
</dbReference>
<feature type="domain" description="Hedgehog protein Hint" evidence="1">
    <location>
        <begin position="30"/>
        <end position="99"/>
    </location>
</feature>
<evidence type="ECO:0000313" key="2">
    <source>
        <dbReference type="Proteomes" id="UP000887565"/>
    </source>
</evidence>
<reference evidence="3" key="1">
    <citation type="submission" date="2022-11" db="UniProtKB">
        <authorList>
            <consortium name="WormBaseParasite"/>
        </authorList>
    </citation>
    <scope>IDENTIFICATION</scope>
</reference>
<dbReference type="Gene3D" id="2.170.16.10">
    <property type="entry name" value="Hedgehog/Intein (Hint) domain"/>
    <property type="match status" value="1"/>
</dbReference>
<organism evidence="2 3">
    <name type="scientific">Romanomermis culicivorax</name>
    <name type="common">Nematode worm</name>
    <dbReference type="NCBI Taxonomy" id="13658"/>
    <lineage>
        <taxon>Eukaryota</taxon>
        <taxon>Metazoa</taxon>
        <taxon>Ecdysozoa</taxon>
        <taxon>Nematoda</taxon>
        <taxon>Enoplea</taxon>
        <taxon>Dorylaimia</taxon>
        <taxon>Mermithida</taxon>
        <taxon>Mermithoidea</taxon>
        <taxon>Mermithidae</taxon>
        <taxon>Romanomermis</taxon>
    </lineage>
</organism>
<name>A0A915J6M6_ROMCU</name>